<reference evidence="1 2" key="1">
    <citation type="submission" date="2024-01" db="EMBL/GenBank/DDBJ databases">
        <title>Novel species of the genus Luteimonas isolated from rivers.</title>
        <authorList>
            <person name="Lu H."/>
        </authorList>
    </citation>
    <scope>NUCLEOTIDE SEQUENCE [LARGE SCALE GENOMIC DNA]</scope>
    <source>
        <strain evidence="1 2">SMYT11W</strain>
    </source>
</reference>
<evidence type="ECO:0000313" key="1">
    <source>
        <dbReference type="EMBL" id="MEF3081852.1"/>
    </source>
</evidence>
<sequence>MTASTLDRPELEALVDELLHAVLGAPEDELQQPFDAGCRALAELTLRPADRVWVDAELQRIGAHFDLR</sequence>
<accession>A0ABU7WCZ5</accession>
<keyword evidence="2" id="KW-1185">Reference proteome</keyword>
<dbReference type="Proteomes" id="UP001358324">
    <property type="component" value="Unassembled WGS sequence"/>
</dbReference>
<protein>
    <submittedName>
        <fullName evidence="1">Uncharacterized protein</fullName>
    </submittedName>
</protein>
<gene>
    <name evidence="1" type="ORF">V3391_06450</name>
</gene>
<dbReference type="EMBL" id="JAZHBM010000001">
    <property type="protein sequence ID" value="MEF3081852.1"/>
    <property type="molecule type" value="Genomic_DNA"/>
</dbReference>
<dbReference type="RefSeq" id="WP_332077566.1">
    <property type="nucleotide sequence ID" value="NZ_JAZHBM010000001.1"/>
</dbReference>
<evidence type="ECO:0000313" key="2">
    <source>
        <dbReference type="Proteomes" id="UP001358324"/>
    </source>
</evidence>
<proteinExistence type="predicted"/>
<comment type="caution">
    <text evidence="1">The sequence shown here is derived from an EMBL/GenBank/DDBJ whole genome shotgun (WGS) entry which is preliminary data.</text>
</comment>
<organism evidence="1 2">
    <name type="scientific">Luteimonas flava</name>
    <dbReference type="NCBI Taxonomy" id="3115822"/>
    <lineage>
        <taxon>Bacteria</taxon>
        <taxon>Pseudomonadati</taxon>
        <taxon>Pseudomonadota</taxon>
        <taxon>Gammaproteobacteria</taxon>
        <taxon>Lysobacterales</taxon>
        <taxon>Lysobacteraceae</taxon>
        <taxon>Luteimonas</taxon>
    </lineage>
</organism>
<name>A0ABU7WCZ5_9GAMM</name>